<evidence type="ECO:0000256" key="1">
    <source>
        <dbReference type="SAM" id="MobiDB-lite"/>
    </source>
</evidence>
<feature type="region of interest" description="Disordered" evidence="1">
    <location>
        <begin position="51"/>
        <end position="80"/>
    </location>
</feature>
<protein>
    <submittedName>
        <fullName evidence="2">Uncharacterized protein</fullName>
    </submittedName>
</protein>
<dbReference type="Proteomes" id="UP000623010">
    <property type="component" value="Unassembled WGS sequence"/>
</dbReference>
<reference evidence="2" key="2">
    <citation type="submission" date="2020-09" db="EMBL/GenBank/DDBJ databases">
        <authorList>
            <person name="Sun Q."/>
            <person name="Ohkuma M."/>
        </authorList>
    </citation>
    <scope>NUCLEOTIDE SEQUENCE</scope>
    <source>
        <strain evidence="2">JCM 5016</strain>
    </source>
</reference>
<comment type="caution">
    <text evidence="2">The sequence shown here is derived from an EMBL/GenBank/DDBJ whole genome shotgun (WGS) entry which is preliminary data.</text>
</comment>
<keyword evidence="3" id="KW-1185">Reference proteome</keyword>
<reference evidence="2" key="1">
    <citation type="journal article" date="2014" name="Int. J. Syst. Evol. Microbiol.">
        <title>Complete genome sequence of Corynebacterium casei LMG S-19264T (=DSM 44701T), isolated from a smear-ripened cheese.</title>
        <authorList>
            <consortium name="US DOE Joint Genome Institute (JGI-PGF)"/>
            <person name="Walter F."/>
            <person name="Albersmeier A."/>
            <person name="Kalinowski J."/>
            <person name="Ruckert C."/>
        </authorList>
    </citation>
    <scope>NUCLEOTIDE SEQUENCE</scope>
    <source>
        <strain evidence="2">JCM 5016</strain>
    </source>
</reference>
<evidence type="ECO:0000313" key="3">
    <source>
        <dbReference type="Proteomes" id="UP000623010"/>
    </source>
</evidence>
<evidence type="ECO:0000313" key="2">
    <source>
        <dbReference type="EMBL" id="GGZ91614.1"/>
    </source>
</evidence>
<feature type="compositionally biased region" description="Gly residues" evidence="1">
    <location>
        <begin position="69"/>
        <end position="80"/>
    </location>
</feature>
<proteinExistence type="predicted"/>
<dbReference type="AlphaFoldDB" id="A0A918VEX1"/>
<accession>A0A918VEX1</accession>
<name>A0A918VEX1_9ACTN</name>
<organism evidence="2 3">
    <name type="scientific">Streptomyces echinoruber</name>
    <dbReference type="NCBI Taxonomy" id="68898"/>
    <lineage>
        <taxon>Bacteria</taxon>
        <taxon>Bacillati</taxon>
        <taxon>Actinomycetota</taxon>
        <taxon>Actinomycetes</taxon>
        <taxon>Kitasatosporales</taxon>
        <taxon>Streptomycetaceae</taxon>
        <taxon>Streptomyces</taxon>
    </lineage>
</organism>
<dbReference type="EMBL" id="BMWH01000012">
    <property type="protein sequence ID" value="GGZ91614.1"/>
    <property type="molecule type" value="Genomic_DNA"/>
</dbReference>
<dbReference type="RefSeq" id="WP_190058148.1">
    <property type="nucleotide sequence ID" value="NZ_BMWH01000012.1"/>
</dbReference>
<sequence>MPLPLRETVLVSAVFLVRRIPTRLAAGDLVAATRRALRIHRWERTAGLPDGAGGAGGACARRPESRGAVRGGAGRCGRGV</sequence>
<gene>
    <name evidence="2" type="ORF">GCM10010389_32590</name>
</gene>